<evidence type="ECO:0000256" key="4">
    <source>
        <dbReference type="ARBA" id="ARBA00023239"/>
    </source>
</evidence>
<dbReference type="InterPro" id="IPR006913">
    <property type="entry name" value="CENP-V/GFA"/>
</dbReference>
<dbReference type="EMBL" id="KQ964265">
    <property type="protein sequence ID" value="KXJ86946.1"/>
    <property type="molecule type" value="Genomic_DNA"/>
</dbReference>
<dbReference type="GO" id="GO:0046872">
    <property type="term" value="F:metal ion binding"/>
    <property type="evidence" value="ECO:0007669"/>
    <property type="project" value="UniProtKB-KW"/>
</dbReference>
<dbReference type="InterPro" id="IPR011057">
    <property type="entry name" value="Mss4-like_sf"/>
</dbReference>
<protein>
    <recommendedName>
        <fullName evidence="6">CENP-V/GFA domain-containing protein</fullName>
    </recommendedName>
</protein>
<dbReference type="GO" id="GO:0016846">
    <property type="term" value="F:carbon-sulfur lyase activity"/>
    <property type="evidence" value="ECO:0007669"/>
    <property type="project" value="InterPro"/>
</dbReference>
<feature type="domain" description="CENP-V/GFA" evidence="6">
    <location>
        <begin position="19"/>
        <end position="171"/>
    </location>
</feature>
<dbReference type="Gene3D" id="3.90.1590.10">
    <property type="entry name" value="glutathione-dependent formaldehyde- activating enzyme (gfa)"/>
    <property type="match status" value="2"/>
</dbReference>
<dbReference type="Proteomes" id="UP000070501">
    <property type="component" value="Unassembled WGS sequence"/>
</dbReference>
<feature type="region of interest" description="Disordered" evidence="5">
    <location>
        <begin position="83"/>
        <end position="112"/>
    </location>
</feature>
<organism evidence="7 8">
    <name type="scientific">Microdochium bolleyi</name>
    <dbReference type="NCBI Taxonomy" id="196109"/>
    <lineage>
        <taxon>Eukaryota</taxon>
        <taxon>Fungi</taxon>
        <taxon>Dikarya</taxon>
        <taxon>Ascomycota</taxon>
        <taxon>Pezizomycotina</taxon>
        <taxon>Sordariomycetes</taxon>
        <taxon>Xylariomycetidae</taxon>
        <taxon>Xylariales</taxon>
        <taxon>Microdochiaceae</taxon>
        <taxon>Microdochium</taxon>
    </lineage>
</organism>
<feature type="compositionally biased region" description="Basic and acidic residues" evidence="5">
    <location>
        <begin position="155"/>
        <end position="164"/>
    </location>
</feature>
<dbReference type="OrthoDB" id="5422068at2759"/>
<sequence>MVVTHDDDVGPKEGPTVTLRARCHCGLVSYAYRIPARRLPLQAAVCSCDTCRRVTGQLFATFAVVPGDAVPVALEPAAVGYEGTRAGREGDGSGSRSESRDGNRPETAHLSSYASSPQATRVFCPHCGASVVNFEDGEWEFATGILSVVYRHHPRAEGGGREQDRGEEDGDGSVAADEADTQPRRRLLDRVALFADDTVDGGGMIWLDGGLDGAAATMRQAHIPIHGGHRSTPLADVHGMTRWASAALVGGQTADREAAGGAAWGTQDRDNPAAGPIEAQDLQEEEEDVLRASCHCGAFQCLMTRPMPDSPEPNAERGKWWLGSPLPSSTSPGCRGGEAGAGAEEKDQGQLPAGQTLPQQQRQRYAGWLDACTSCRLVTGFEVVSWAHIPAVNYRQYYFSSSSSSSASFTTTPLDPSTHPALAHYTSSPGVWRDFCATCGAAVFYRRDDRVPQVWDICAGLLLPTKGPTDGKGGARAEGWVDWRGIEFAEGAELDPEFVNGIQEGMERDGCLGKTS</sequence>
<feature type="compositionally biased region" description="Low complexity" evidence="5">
    <location>
        <begin position="322"/>
        <end position="333"/>
    </location>
</feature>
<evidence type="ECO:0000256" key="3">
    <source>
        <dbReference type="ARBA" id="ARBA00022833"/>
    </source>
</evidence>
<dbReference type="PANTHER" id="PTHR33337">
    <property type="entry name" value="GFA DOMAIN-CONTAINING PROTEIN"/>
    <property type="match status" value="1"/>
</dbReference>
<keyword evidence="3" id="KW-0862">Zinc</keyword>
<evidence type="ECO:0000256" key="5">
    <source>
        <dbReference type="SAM" id="MobiDB-lite"/>
    </source>
</evidence>
<dbReference type="STRING" id="196109.A0A136IPU6"/>
<comment type="similarity">
    <text evidence="1">Belongs to the Gfa family.</text>
</comment>
<evidence type="ECO:0000313" key="8">
    <source>
        <dbReference type="Proteomes" id="UP000070501"/>
    </source>
</evidence>
<dbReference type="PANTHER" id="PTHR33337:SF31">
    <property type="entry name" value="DUF636 DOMAIN PROTEIN (AFU_ORTHOLOGUE AFUA_2G12650)"/>
    <property type="match status" value="1"/>
</dbReference>
<dbReference type="PROSITE" id="PS51891">
    <property type="entry name" value="CENP_V_GFA"/>
    <property type="match status" value="1"/>
</dbReference>
<feature type="compositionally biased region" description="Basic and acidic residues" evidence="5">
    <location>
        <begin position="85"/>
        <end position="107"/>
    </location>
</feature>
<dbReference type="AlphaFoldDB" id="A0A136IPU6"/>
<name>A0A136IPU6_9PEZI</name>
<gene>
    <name evidence="7" type="ORF">Micbo1qcDRAFT_198098</name>
</gene>
<dbReference type="Pfam" id="PF04828">
    <property type="entry name" value="GFA"/>
    <property type="match status" value="1"/>
</dbReference>
<evidence type="ECO:0000259" key="6">
    <source>
        <dbReference type="PROSITE" id="PS51891"/>
    </source>
</evidence>
<dbReference type="SUPFAM" id="SSF51316">
    <property type="entry name" value="Mss4-like"/>
    <property type="match status" value="2"/>
</dbReference>
<keyword evidence="4" id="KW-0456">Lyase</keyword>
<evidence type="ECO:0000313" key="7">
    <source>
        <dbReference type="EMBL" id="KXJ86946.1"/>
    </source>
</evidence>
<keyword evidence="2" id="KW-0479">Metal-binding</keyword>
<proteinExistence type="inferred from homology"/>
<evidence type="ECO:0000256" key="2">
    <source>
        <dbReference type="ARBA" id="ARBA00022723"/>
    </source>
</evidence>
<evidence type="ECO:0000256" key="1">
    <source>
        <dbReference type="ARBA" id="ARBA00005495"/>
    </source>
</evidence>
<feature type="region of interest" description="Disordered" evidence="5">
    <location>
        <begin position="306"/>
        <end position="358"/>
    </location>
</feature>
<accession>A0A136IPU6</accession>
<feature type="region of interest" description="Disordered" evidence="5">
    <location>
        <begin position="155"/>
        <end position="182"/>
    </location>
</feature>
<reference evidence="8" key="1">
    <citation type="submission" date="2016-02" db="EMBL/GenBank/DDBJ databases">
        <title>Draft genome sequence of Microdochium bolleyi, a fungal endophyte of beachgrass.</title>
        <authorList>
            <consortium name="DOE Joint Genome Institute"/>
            <person name="David A.S."/>
            <person name="May G."/>
            <person name="Haridas S."/>
            <person name="Lim J."/>
            <person name="Wang M."/>
            <person name="Labutti K."/>
            <person name="Lipzen A."/>
            <person name="Barry K."/>
            <person name="Grigoriev I.V."/>
        </authorList>
    </citation>
    <scope>NUCLEOTIDE SEQUENCE [LARGE SCALE GENOMIC DNA]</scope>
    <source>
        <strain evidence="8">J235TASD1</strain>
    </source>
</reference>
<dbReference type="InParanoid" id="A0A136IPU6"/>
<keyword evidence="8" id="KW-1185">Reference proteome</keyword>